<dbReference type="GO" id="GO:0032580">
    <property type="term" value="C:Golgi cisterna membrane"/>
    <property type="evidence" value="ECO:0007669"/>
    <property type="project" value="UniProtKB-SubCell"/>
</dbReference>
<evidence type="ECO:0000313" key="10">
    <source>
        <dbReference type="Proteomes" id="UP000887566"/>
    </source>
</evidence>
<dbReference type="PANTHER" id="PTHR12369:SF13">
    <property type="entry name" value="HEXOSYLTRANSFERASE"/>
    <property type="match status" value="1"/>
</dbReference>
<dbReference type="WBParaSite" id="PSAMB.scaffold21size117079.g537.t1">
    <property type="protein sequence ID" value="PSAMB.scaffold21size117079.g537.t1"/>
    <property type="gene ID" value="PSAMB.scaffold21size117079.g537"/>
</dbReference>
<dbReference type="PANTHER" id="PTHR12369">
    <property type="entry name" value="CHONDROITIN SYNTHASE"/>
    <property type="match status" value="1"/>
</dbReference>
<evidence type="ECO:0000256" key="3">
    <source>
        <dbReference type="ARBA" id="ARBA00022679"/>
    </source>
</evidence>
<comment type="similarity">
    <text evidence="2 9">Belongs to the chondroitin N-acetylgalactosaminyltransferase family.</text>
</comment>
<name>A0A914VMI8_9BILA</name>
<dbReference type="GO" id="GO:0047238">
    <property type="term" value="F:glucuronosyl-N-acetylgalactosaminyl-proteoglycan 4-beta-N-acetylgalactosaminyltransferase activity"/>
    <property type="evidence" value="ECO:0007669"/>
    <property type="project" value="TreeGrafter"/>
</dbReference>
<keyword evidence="4" id="KW-0812">Transmembrane</keyword>
<keyword evidence="8" id="KW-0472">Membrane</keyword>
<evidence type="ECO:0000256" key="9">
    <source>
        <dbReference type="RuleBase" id="RU364016"/>
    </source>
</evidence>
<accession>A0A914VMI8</accession>
<dbReference type="Gene3D" id="3.90.550.50">
    <property type="match status" value="1"/>
</dbReference>
<evidence type="ECO:0000256" key="2">
    <source>
        <dbReference type="ARBA" id="ARBA00009239"/>
    </source>
</evidence>
<comment type="subcellular location">
    <subcellularLocation>
        <location evidence="1 9">Golgi apparatus</location>
        <location evidence="1 9">Golgi stack membrane</location>
        <topology evidence="1 9">Single-pass type II membrane protein</topology>
    </subcellularLocation>
</comment>
<dbReference type="Proteomes" id="UP000887566">
    <property type="component" value="Unplaced"/>
</dbReference>
<evidence type="ECO:0000256" key="8">
    <source>
        <dbReference type="ARBA" id="ARBA00023136"/>
    </source>
</evidence>
<dbReference type="InterPro" id="IPR051227">
    <property type="entry name" value="CS_glycosyltransferase"/>
</dbReference>
<evidence type="ECO:0000256" key="6">
    <source>
        <dbReference type="ARBA" id="ARBA00022989"/>
    </source>
</evidence>
<evidence type="ECO:0000256" key="5">
    <source>
        <dbReference type="ARBA" id="ARBA00022968"/>
    </source>
</evidence>
<evidence type="ECO:0000256" key="7">
    <source>
        <dbReference type="ARBA" id="ARBA00023034"/>
    </source>
</evidence>
<keyword evidence="7 9" id="KW-0333">Golgi apparatus</keyword>
<dbReference type="AlphaFoldDB" id="A0A914VMI8"/>
<organism evidence="10 11">
    <name type="scientific">Plectus sambesii</name>
    <dbReference type="NCBI Taxonomy" id="2011161"/>
    <lineage>
        <taxon>Eukaryota</taxon>
        <taxon>Metazoa</taxon>
        <taxon>Ecdysozoa</taxon>
        <taxon>Nematoda</taxon>
        <taxon>Chromadorea</taxon>
        <taxon>Plectida</taxon>
        <taxon>Plectina</taxon>
        <taxon>Plectoidea</taxon>
        <taxon>Plectidae</taxon>
        <taxon>Plectus</taxon>
    </lineage>
</organism>
<evidence type="ECO:0000256" key="1">
    <source>
        <dbReference type="ARBA" id="ARBA00004447"/>
    </source>
</evidence>
<dbReference type="InterPro" id="IPR008428">
    <property type="entry name" value="Chond_GalNAc"/>
</dbReference>
<sequence length="790" mass="87788">MSTGSWMGHSVRTLGPLAFGFLIGALLSLAVFPKMQQQSSGVVDDCLMDAAAPQPLDMIEETADQWQVVVRQAVGGGSASSTAQRRAKVNRPRFYATELGTRDKVYVGVVSSAASIATAGVAINLTTFHHVSRLQFFVEDAESLSPSSSADVASLNLHRFRSDGQSSYMHMIEAIFNQTYHVNYDWFFLTPDSVYIKAFKLYELASHISVGGSMAIGRKKDDGRCDPGAGILLSSRAIETLIQVRKDCAASRVVAEAQSDLEAFELCIHTVANLSCIDEINGKQFKTWRVDGHLRPIGEHIDEVRADDSFNSALTVFPLAGDVDYYALHKHFVDLEIGQMTEWAASIEASLYNVSVETPDGPSWPVGVPPLSRPRSRYEVFKWELFTDSEIFVNEPNQNVRPLVGANRHDVDQVIDFGKRFVAQSESDLEFTRLMNGYRLFDPTRGMNYVLDLVFAKNGARVDRRVHLIRPLTRTEIIHQVPYVKEDVDLTILVPVEAGDGPTAARKFLARYARYCLAAVGEKRVTRVVLAVPSGSPSNSIEQLSRDLSELRARCSSSSNQFDLIIVRPTDSRAPLAAAAADEAVEHYGQDAMYLVLPPYVEVQREFMDRVRINTIRDYQVFFPISFVEYNPKVVGRQTVEPLPAGGGDAKPGGIVVDKNSNFAEKMRQSYSSQIRPLEVHKDVGHFDMNDFSIASFYGADYARLRDKLVKGERAVADLAGIFVGDLHVMRATEPAVRIRYHDKICNPGLTEDDYSRCLVSRREGLASKAQLANLLFKQMPQQEQQPLPA</sequence>
<protein>
    <recommendedName>
        <fullName evidence="9">Hexosyltransferase</fullName>
        <ecNumber evidence="9">2.4.1.-</ecNumber>
    </recommendedName>
</protein>
<keyword evidence="6" id="KW-1133">Transmembrane helix</keyword>
<proteinExistence type="inferred from homology"/>
<keyword evidence="3 9" id="KW-0808">Transferase</keyword>
<reference evidence="11" key="1">
    <citation type="submission" date="2022-11" db="UniProtKB">
        <authorList>
            <consortium name="WormBaseParasite"/>
        </authorList>
    </citation>
    <scope>IDENTIFICATION</scope>
</reference>
<dbReference type="EC" id="2.4.1.-" evidence="9"/>
<dbReference type="Pfam" id="PF05679">
    <property type="entry name" value="CHGN"/>
    <property type="match status" value="1"/>
</dbReference>
<keyword evidence="10" id="KW-1185">Reference proteome</keyword>
<keyword evidence="5 9" id="KW-0735">Signal-anchor</keyword>
<evidence type="ECO:0000313" key="11">
    <source>
        <dbReference type="WBParaSite" id="PSAMB.scaffold21size117079.g537.t1"/>
    </source>
</evidence>
<evidence type="ECO:0000256" key="4">
    <source>
        <dbReference type="ARBA" id="ARBA00022692"/>
    </source>
</evidence>